<name>A0ABP0AWM1_9PEZI</name>
<dbReference type="InterPro" id="IPR029032">
    <property type="entry name" value="AhpD-like"/>
</dbReference>
<comment type="caution">
    <text evidence="2">The sequence shown here is derived from an EMBL/GenBank/DDBJ whole genome shotgun (WGS) entry which is preliminary data.</text>
</comment>
<accession>A0ABP0AWM1</accession>
<reference evidence="2 3" key="1">
    <citation type="submission" date="2024-01" db="EMBL/GenBank/DDBJ databases">
        <authorList>
            <person name="Allen C."/>
            <person name="Tagirdzhanova G."/>
        </authorList>
    </citation>
    <scope>NUCLEOTIDE SEQUENCE [LARGE SCALE GENOMIC DNA]</scope>
</reference>
<dbReference type="PANTHER" id="PTHR34846">
    <property type="entry name" value="4-CARBOXYMUCONOLACTONE DECARBOXYLASE FAMILY PROTEIN (AFU_ORTHOLOGUE AFUA_6G11590)"/>
    <property type="match status" value="1"/>
</dbReference>
<gene>
    <name evidence="2" type="ORF">SBRCBS47491_001197</name>
</gene>
<dbReference type="Pfam" id="PF02627">
    <property type="entry name" value="CMD"/>
    <property type="match status" value="1"/>
</dbReference>
<dbReference type="InterPro" id="IPR003779">
    <property type="entry name" value="CMD-like"/>
</dbReference>
<evidence type="ECO:0000313" key="2">
    <source>
        <dbReference type="EMBL" id="CAK7211653.1"/>
    </source>
</evidence>
<organism evidence="2 3">
    <name type="scientific">Sporothrix bragantina</name>
    <dbReference type="NCBI Taxonomy" id="671064"/>
    <lineage>
        <taxon>Eukaryota</taxon>
        <taxon>Fungi</taxon>
        <taxon>Dikarya</taxon>
        <taxon>Ascomycota</taxon>
        <taxon>Pezizomycotina</taxon>
        <taxon>Sordariomycetes</taxon>
        <taxon>Sordariomycetidae</taxon>
        <taxon>Ophiostomatales</taxon>
        <taxon>Ophiostomataceae</taxon>
        <taxon>Sporothrix</taxon>
    </lineage>
</organism>
<dbReference type="EMBL" id="CAWUHC010000006">
    <property type="protein sequence ID" value="CAK7211653.1"/>
    <property type="molecule type" value="Genomic_DNA"/>
</dbReference>
<dbReference type="Proteomes" id="UP001642406">
    <property type="component" value="Unassembled WGS sequence"/>
</dbReference>
<proteinExistence type="predicted"/>
<dbReference type="PANTHER" id="PTHR34846:SF11">
    <property type="entry name" value="4-CARBOXYMUCONOLACTONE DECARBOXYLASE FAMILY PROTEIN (AFU_ORTHOLOGUE AFUA_6G11590)"/>
    <property type="match status" value="1"/>
</dbReference>
<evidence type="ECO:0000259" key="1">
    <source>
        <dbReference type="Pfam" id="PF02627"/>
    </source>
</evidence>
<sequence length="196" mass="21240">MRLPYTANPPQFEDPAEAAVVDRVAARRAPRPLQPLDLALLHAPPVADGWNSFLGAIRTQTHNITADLRELAVSRVAAVNRAWYEWGHHAPLATAAGVPDAGLQVVLQDSPYTLTDTAAVDAGSLTAQQWAVLVYTDEMTRNVEVADATFAHLRTLFNERQIVELTGIIACYNCVSRFLVALDVGERNGTGPHAGH</sequence>
<evidence type="ECO:0000313" key="3">
    <source>
        <dbReference type="Proteomes" id="UP001642406"/>
    </source>
</evidence>
<keyword evidence="3" id="KW-1185">Reference proteome</keyword>
<protein>
    <recommendedName>
        <fullName evidence="1">Carboxymuconolactone decarboxylase-like domain-containing protein</fullName>
    </recommendedName>
</protein>
<dbReference type="SUPFAM" id="SSF69118">
    <property type="entry name" value="AhpD-like"/>
    <property type="match status" value="1"/>
</dbReference>
<dbReference type="Gene3D" id="1.20.1290.10">
    <property type="entry name" value="AhpD-like"/>
    <property type="match status" value="1"/>
</dbReference>
<feature type="domain" description="Carboxymuconolactone decarboxylase-like" evidence="1">
    <location>
        <begin position="44"/>
        <end position="118"/>
    </location>
</feature>